<sequence length="224" mass="25883">MKLLFKVFAAAVLLALGYWLYGTAFQKYQIRSKVFAAREMIVTGKFDERSLYKYTDEIANSIGHAITPSVRKDLENYAESFARSGDPELFAAGVLLDRPYWKWANGIGLKYTLPACMALLENLDRYPPESRTALEGIICHILPKASKQSFGMTEEKFTQDPEQRKVAIVQWKEWYKQNKDRVLAKDEKHMQAVEEELLEMKREMLRVKTASDDFDIEIKPKADK</sequence>
<keyword evidence="3" id="KW-1185">Reference proteome</keyword>
<keyword evidence="1" id="KW-0175">Coiled coil</keyword>
<dbReference type="AlphaFoldDB" id="A0A7W7Y9Z5"/>
<accession>A0A7W7Y9Z5</accession>
<organism evidence="2 3">
    <name type="scientific">Prosthecobacter vanneervenii</name>
    <dbReference type="NCBI Taxonomy" id="48466"/>
    <lineage>
        <taxon>Bacteria</taxon>
        <taxon>Pseudomonadati</taxon>
        <taxon>Verrucomicrobiota</taxon>
        <taxon>Verrucomicrobiia</taxon>
        <taxon>Verrucomicrobiales</taxon>
        <taxon>Verrucomicrobiaceae</taxon>
        <taxon>Prosthecobacter</taxon>
    </lineage>
</organism>
<protein>
    <submittedName>
        <fullName evidence="2">Uncharacterized protein</fullName>
    </submittedName>
</protein>
<feature type="coiled-coil region" evidence="1">
    <location>
        <begin position="183"/>
        <end position="210"/>
    </location>
</feature>
<evidence type="ECO:0000256" key="1">
    <source>
        <dbReference type="SAM" id="Coils"/>
    </source>
</evidence>
<dbReference type="EMBL" id="JACHIG010000003">
    <property type="protein sequence ID" value="MBB5032157.1"/>
    <property type="molecule type" value="Genomic_DNA"/>
</dbReference>
<reference evidence="2 3" key="1">
    <citation type="submission" date="2020-08" db="EMBL/GenBank/DDBJ databases">
        <title>Genomic Encyclopedia of Type Strains, Phase IV (KMG-IV): sequencing the most valuable type-strain genomes for metagenomic binning, comparative biology and taxonomic classification.</title>
        <authorList>
            <person name="Goeker M."/>
        </authorList>
    </citation>
    <scope>NUCLEOTIDE SEQUENCE [LARGE SCALE GENOMIC DNA]</scope>
    <source>
        <strain evidence="2 3">DSM 12252</strain>
    </source>
</reference>
<name>A0A7W7Y9Z5_9BACT</name>
<evidence type="ECO:0000313" key="3">
    <source>
        <dbReference type="Proteomes" id="UP000590740"/>
    </source>
</evidence>
<comment type="caution">
    <text evidence="2">The sequence shown here is derived from an EMBL/GenBank/DDBJ whole genome shotgun (WGS) entry which is preliminary data.</text>
</comment>
<dbReference type="Proteomes" id="UP000590740">
    <property type="component" value="Unassembled WGS sequence"/>
</dbReference>
<proteinExistence type="predicted"/>
<evidence type="ECO:0000313" key="2">
    <source>
        <dbReference type="EMBL" id="MBB5032157.1"/>
    </source>
</evidence>
<gene>
    <name evidence="2" type="ORF">HNQ65_001734</name>
</gene>
<dbReference type="RefSeq" id="WP_184339096.1">
    <property type="nucleotide sequence ID" value="NZ_JACHIG010000003.1"/>
</dbReference>